<feature type="domain" description="NodB homology" evidence="3">
    <location>
        <begin position="124"/>
        <end position="282"/>
    </location>
</feature>
<sequence length="282" mass="31085">MGRIKTVATLFFAAGLTIVLVALMVAADTIAQQAIEALTNPTVLGKVLSATAAFEPIETIQAPILIYHHIKDFEGSDAQADALYIVRPQNFEQQLTYLQDNGFTPLLLRDLPDYFSGKKVLPEKPVFLTFDDGLRSQFEVAAPILERFDFPATFFVFTNPIDRSDNYMTWDQLKTLVAAGHDVGSHGHYHLFWDRISAAELPAEIIGSKNILEDQLGITVVTTAYPFGEYTPAVTTAVGAAGYQVARGIGHGKNHRSDQLFTLDGYFVTNSFSYFKNIVGGR</sequence>
<dbReference type="InterPro" id="IPR011330">
    <property type="entry name" value="Glyco_hydro/deAcase_b/a-brl"/>
</dbReference>
<evidence type="ECO:0000256" key="2">
    <source>
        <dbReference type="ARBA" id="ARBA00022729"/>
    </source>
</evidence>
<dbReference type="PANTHER" id="PTHR34216:SF3">
    <property type="entry name" value="POLY-BETA-1,6-N-ACETYL-D-GLUCOSAMINE N-DEACETYLASE"/>
    <property type="match status" value="1"/>
</dbReference>
<reference evidence="4 5" key="1">
    <citation type="journal article" date="2016" name="Nat. Commun.">
        <title>Thousands of microbial genomes shed light on interconnected biogeochemical processes in an aquifer system.</title>
        <authorList>
            <person name="Anantharaman K."/>
            <person name="Brown C.T."/>
            <person name="Hug L.A."/>
            <person name="Sharon I."/>
            <person name="Castelle C.J."/>
            <person name="Probst A.J."/>
            <person name="Thomas B.C."/>
            <person name="Singh A."/>
            <person name="Wilkins M.J."/>
            <person name="Karaoz U."/>
            <person name="Brodie E.L."/>
            <person name="Williams K.H."/>
            <person name="Hubbard S.S."/>
            <person name="Banfield J.F."/>
        </authorList>
    </citation>
    <scope>NUCLEOTIDE SEQUENCE [LARGE SCALE GENOMIC DNA]</scope>
</reference>
<dbReference type="PANTHER" id="PTHR34216">
    <property type="match status" value="1"/>
</dbReference>
<dbReference type="GO" id="GO:0005975">
    <property type="term" value="P:carbohydrate metabolic process"/>
    <property type="evidence" value="ECO:0007669"/>
    <property type="project" value="InterPro"/>
</dbReference>
<dbReference type="GO" id="GO:0016810">
    <property type="term" value="F:hydrolase activity, acting on carbon-nitrogen (but not peptide) bonds"/>
    <property type="evidence" value="ECO:0007669"/>
    <property type="project" value="InterPro"/>
</dbReference>
<evidence type="ECO:0000313" key="4">
    <source>
        <dbReference type="EMBL" id="OGY48034.1"/>
    </source>
</evidence>
<dbReference type="InterPro" id="IPR051398">
    <property type="entry name" value="Polysacch_Deacetylase"/>
</dbReference>
<dbReference type="GO" id="GO:0005576">
    <property type="term" value="C:extracellular region"/>
    <property type="evidence" value="ECO:0007669"/>
    <property type="project" value="UniProtKB-SubCell"/>
</dbReference>
<gene>
    <name evidence="4" type="ORF">A2840_02415</name>
</gene>
<dbReference type="InterPro" id="IPR002509">
    <property type="entry name" value="NODB_dom"/>
</dbReference>
<evidence type="ECO:0000259" key="3">
    <source>
        <dbReference type="PROSITE" id="PS51677"/>
    </source>
</evidence>
<dbReference type="Proteomes" id="UP000178385">
    <property type="component" value="Unassembled WGS sequence"/>
</dbReference>
<protein>
    <recommendedName>
        <fullName evidence="3">NodB homology domain-containing protein</fullName>
    </recommendedName>
</protein>
<evidence type="ECO:0000256" key="1">
    <source>
        <dbReference type="ARBA" id="ARBA00004613"/>
    </source>
</evidence>
<proteinExistence type="predicted"/>
<dbReference type="CDD" id="cd10918">
    <property type="entry name" value="CE4_NodB_like_5s_6s"/>
    <property type="match status" value="1"/>
</dbReference>
<dbReference type="Pfam" id="PF01522">
    <property type="entry name" value="Polysacc_deac_1"/>
    <property type="match status" value="1"/>
</dbReference>
<keyword evidence="2" id="KW-0732">Signal</keyword>
<organism evidence="4 5">
    <name type="scientific">Candidatus Buchananbacteria bacterium RIFCSPHIGHO2_01_FULL_47_11b</name>
    <dbReference type="NCBI Taxonomy" id="1797537"/>
    <lineage>
        <taxon>Bacteria</taxon>
        <taxon>Candidatus Buchananiibacteriota</taxon>
    </lineage>
</organism>
<evidence type="ECO:0000313" key="5">
    <source>
        <dbReference type="Proteomes" id="UP000178385"/>
    </source>
</evidence>
<dbReference type="EMBL" id="MHIG01000006">
    <property type="protein sequence ID" value="OGY48034.1"/>
    <property type="molecule type" value="Genomic_DNA"/>
</dbReference>
<dbReference type="AlphaFoldDB" id="A0A1G1Y794"/>
<comment type="subcellular location">
    <subcellularLocation>
        <location evidence="1">Secreted</location>
    </subcellularLocation>
</comment>
<dbReference type="Gene3D" id="3.20.20.370">
    <property type="entry name" value="Glycoside hydrolase/deacetylase"/>
    <property type="match status" value="1"/>
</dbReference>
<comment type="caution">
    <text evidence="4">The sequence shown here is derived from an EMBL/GenBank/DDBJ whole genome shotgun (WGS) entry which is preliminary data.</text>
</comment>
<name>A0A1G1Y794_9BACT</name>
<accession>A0A1G1Y794</accession>
<dbReference type="PROSITE" id="PS51677">
    <property type="entry name" value="NODB"/>
    <property type="match status" value="1"/>
</dbReference>
<dbReference type="SUPFAM" id="SSF88713">
    <property type="entry name" value="Glycoside hydrolase/deacetylase"/>
    <property type="match status" value="1"/>
</dbReference>